<dbReference type="EMBL" id="PIPQ01000002">
    <property type="protein sequence ID" value="RUO42739.1"/>
    <property type="molecule type" value="Genomic_DNA"/>
</dbReference>
<evidence type="ECO:0000313" key="8">
    <source>
        <dbReference type="Proteomes" id="UP000286976"/>
    </source>
</evidence>
<evidence type="ECO:0000256" key="1">
    <source>
        <dbReference type="ARBA" id="ARBA00000971"/>
    </source>
</evidence>
<dbReference type="RefSeq" id="WP_126756952.1">
    <property type="nucleotide sequence ID" value="NZ_PIPQ01000002.1"/>
</dbReference>
<evidence type="ECO:0000256" key="5">
    <source>
        <dbReference type="PROSITE-ProRule" id="PRU00278"/>
    </source>
</evidence>
<evidence type="ECO:0000256" key="3">
    <source>
        <dbReference type="ARBA" id="ARBA00013194"/>
    </source>
</evidence>
<comment type="catalytic activity">
    <reaction evidence="1">
        <text>[protein]-peptidylproline (omega=180) = [protein]-peptidylproline (omega=0)</text>
        <dbReference type="Rhea" id="RHEA:16237"/>
        <dbReference type="Rhea" id="RHEA-COMP:10747"/>
        <dbReference type="Rhea" id="RHEA-COMP:10748"/>
        <dbReference type="ChEBI" id="CHEBI:83833"/>
        <dbReference type="ChEBI" id="CHEBI:83834"/>
        <dbReference type="EC" id="5.2.1.8"/>
    </reaction>
</comment>
<evidence type="ECO:0000256" key="2">
    <source>
        <dbReference type="ARBA" id="ARBA00007656"/>
    </source>
</evidence>
<reference evidence="7 8" key="1">
    <citation type="journal article" date="2011" name="Front. Microbiol.">
        <title>Genomic signatures of strain selection and enhancement in Bacillus atrophaeus var. globigii, a historical biowarfare simulant.</title>
        <authorList>
            <person name="Gibbons H.S."/>
            <person name="Broomall S.M."/>
            <person name="McNew L.A."/>
            <person name="Daligault H."/>
            <person name="Chapman C."/>
            <person name="Bruce D."/>
            <person name="Karavis M."/>
            <person name="Krepps M."/>
            <person name="McGregor P.A."/>
            <person name="Hong C."/>
            <person name="Park K.H."/>
            <person name="Akmal A."/>
            <person name="Feldman A."/>
            <person name="Lin J.S."/>
            <person name="Chang W.E."/>
            <person name="Higgs B.W."/>
            <person name="Demirev P."/>
            <person name="Lindquist J."/>
            <person name="Liem A."/>
            <person name="Fochler E."/>
            <person name="Read T.D."/>
            <person name="Tapia R."/>
            <person name="Johnson S."/>
            <person name="Bishop-Lilly K.A."/>
            <person name="Detter C."/>
            <person name="Han C."/>
            <person name="Sozhamannan S."/>
            <person name="Rosenzweig C.N."/>
            <person name="Skowronski E.W."/>
        </authorList>
    </citation>
    <scope>NUCLEOTIDE SEQUENCE [LARGE SCALE GENOMIC DNA]</scope>
    <source>
        <strain evidence="7 8">AIT1</strain>
    </source>
</reference>
<dbReference type="InterPro" id="IPR000297">
    <property type="entry name" value="PPIase_PpiC"/>
</dbReference>
<dbReference type="GO" id="GO:0003755">
    <property type="term" value="F:peptidyl-prolyl cis-trans isomerase activity"/>
    <property type="evidence" value="ECO:0007669"/>
    <property type="project" value="UniProtKB-KW"/>
</dbReference>
<dbReference type="SUPFAM" id="SSF54534">
    <property type="entry name" value="FKBP-like"/>
    <property type="match status" value="1"/>
</dbReference>
<evidence type="ECO:0000313" key="7">
    <source>
        <dbReference type="EMBL" id="RUO42739.1"/>
    </source>
</evidence>
<accession>A0A432X795</accession>
<comment type="similarity">
    <text evidence="2">Belongs to the PpiC/parvulin rotamase family.</text>
</comment>
<feature type="domain" description="PpiC" evidence="6">
    <location>
        <begin position="99"/>
        <end position="199"/>
    </location>
</feature>
<dbReference type="InterPro" id="IPR023058">
    <property type="entry name" value="PPIase_PpiC_CS"/>
</dbReference>
<proteinExistence type="inferred from homology"/>
<evidence type="ECO:0000259" key="6">
    <source>
        <dbReference type="PROSITE" id="PS50198"/>
    </source>
</evidence>
<organism evidence="7 8">
    <name type="scientific">Aliidiomarina taiwanensis</name>
    <dbReference type="NCBI Taxonomy" id="946228"/>
    <lineage>
        <taxon>Bacteria</taxon>
        <taxon>Pseudomonadati</taxon>
        <taxon>Pseudomonadota</taxon>
        <taxon>Gammaproteobacteria</taxon>
        <taxon>Alteromonadales</taxon>
        <taxon>Idiomarinaceae</taxon>
        <taxon>Aliidiomarina</taxon>
    </lineage>
</organism>
<dbReference type="PANTHER" id="PTHR47245">
    <property type="entry name" value="PEPTIDYLPROLYL ISOMERASE"/>
    <property type="match status" value="1"/>
</dbReference>
<dbReference type="PROSITE" id="PS01096">
    <property type="entry name" value="PPIC_PPIASE_1"/>
    <property type="match status" value="1"/>
</dbReference>
<sequence length="255" mass="28661">MIHVNDATIDDKTVLEEMQYHPAESQREAMFKAAEALIIGELLKQRATELGFEVTGSDAPATDEDYLDKLIETEVYVPEATEENCRIYFEQNKEKFTTSPLLEVRHILLAAPPGEDKPRMEALTIAEELIRQLKAGGDFDGLAKAHSACPSKETGGSLGQISKGQTVPEFERVVFSLEQGLHDSPIESRYGFHIVWVERNVPGLPLEYEDVREKIRDYLNEKVRHKAIAQYIHTLIAGAKIEGYDFSVSNSPLMQ</sequence>
<keyword evidence="5 7" id="KW-0413">Isomerase</keyword>
<dbReference type="Proteomes" id="UP000286976">
    <property type="component" value="Unassembled WGS sequence"/>
</dbReference>
<keyword evidence="8" id="KW-1185">Reference proteome</keyword>
<comment type="caution">
    <text evidence="7">The sequence shown here is derived from an EMBL/GenBank/DDBJ whole genome shotgun (WGS) entry which is preliminary data.</text>
</comment>
<evidence type="ECO:0000256" key="4">
    <source>
        <dbReference type="ARBA" id="ARBA00023110"/>
    </source>
</evidence>
<dbReference type="Gene3D" id="3.10.50.40">
    <property type="match status" value="1"/>
</dbReference>
<dbReference type="InterPro" id="IPR046357">
    <property type="entry name" value="PPIase_dom_sf"/>
</dbReference>
<dbReference type="InterPro" id="IPR027304">
    <property type="entry name" value="Trigger_fact/SurA_dom_sf"/>
</dbReference>
<dbReference type="InterPro" id="IPR050245">
    <property type="entry name" value="PrsA_foldase"/>
</dbReference>
<protein>
    <recommendedName>
        <fullName evidence="3">peptidylprolyl isomerase</fullName>
        <ecNumber evidence="3">5.2.1.8</ecNumber>
    </recommendedName>
</protein>
<dbReference type="EC" id="5.2.1.8" evidence="3"/>
<name>A0A432X795_9GAMM</name>
<dbReference type="PROSITE" id="PS50198">
    <property type="entry name" value="PPIC_PPIASE_2"/>
    <property type="match status" value="1"/>
</dbReference>
<keyword evidence="4 5" id="KW-0697">Rotamase</keyword>
<dbReference type="AlphaFoldDB" id="A0A432X795"/>
<dbReference type="OrthoDB" id="9769613at2"/>
<dbReference type="SUPFAM" id="SSF109998">
    <property type="entry name" value="Triger factor/SurA peptide-binding domain-like"/>
    <property type="match status" value="1"/>
</dbReference>
<gene>
    <name evidence="7" type="ORF">CWE15_04835</name>
</gene>
<dbReference type="Pfam" id="PF00639">
    <property type="entry name" value="Rotamase"/>
    <property type="match status" value="1"/>
</dbReference>
<dbReference type="PANTHER" id="PTHR47245:SF2">
    <property type="entry name" value="PEPTIDYL-PROLYL CIS-TRANS ISOMERASE HP_0175-RELATED"/>
    <property type="match status" value="1"/>
</dbReference>